<dbReference type="Proteomes" id="UP000255070">
    <property type="component" value="Unassembled WGS sequence"/>
</dbReference>
<gene>
    <name evidence="1" type="ORF">NCTC10698_03248</name>
</gene>
<proteinExistence type="predicted"/>
<dbReference type="RefSeq" id="WP_034348663.1">
    <property type="nucleotide sequence ID" value="NZ_BBJZ01000002.1"/>
</dbReference>
<protein>
    <recommendedName>
        <fullName evidence="3">Restriction endonuclease subunit S</fullName>
    </recommendedName>
</protein>
<evidence type="ECO:0000313" key="2">
    <source>
        <dbReference type="Proteomes" id="UP000255070"/>
    </source>
</evidence>
<name>A0A8B4S580_COMTE</name>
<keyword evidence="2" id="KW-1185">Reference proteome</keyword>
<dbReference type="AlphaFoldDB" id="A0A8B4S580"/>
<dbReference type="GeneID" id="63998645"/>
<comment type="caution">
    <text evidence="1">The sequence shown here is derived from an EMBL/GenBank/DDBJ whole genome shotgun (WGS) entry which is preliminary data.</text>
</comment>
<sequence>MLNTSNDQRKLLPNFDQLFATTAQAPGGVARLRELILTLAVQGKLVPQDANDEPASELLKKIRAEKDRLIAEGKIKKDKPLAEIAEEEKSFELPVGWRWGEIW</sequence>
<organism evidence="1 2">
    <name type="scientific">Comamonas testosteroni</name>
    <name type="common">Pseudomonas testosteroni</name>
    <dbReference type="NCBI Taxonomy" id="285"/>
    <lineage>
        <taxon>Bacteria</taxon>
        <taxon>Pseudomonadati</taxon>
        <taxon>Pseudomonadota</taxon>
        <taxon>Betaproteobacteria</taxon>
        <taxon>Burkholderiales</taxon>
        <taxon>Comamonadaceae</taxon>
        <taxon>Comamonas</taxon>
    </lineage>
</organism>
<dbReference type="EMBL" id="UFXL01000001">
    <property type="protein sequence ID" value="SUY78334.1"/>
    <property type="molecule type" value="Genomic_DNA"/>
</dbReference>
<evidence type="ECO:0000313" key="1">
    <source>
        <dbReference type="EMBL" id="SUY78334.1"/>
    </source>
</evidence>
<evidence type="ECO:0008006" key="3">
    <source>
        <dbReference type="Google" id="ProtNLM"/>
    </source>
</evidence>
<accession>A0A8B4S580</accession>
<reference evidence="1 2" key="1">
    <citation type="submission" date="2018-06" db="EMBL/GenBank/DDBJ databases">
        <authorList>
            <consortium name="Pathogen Informatics"/>
            <person name="Doyle S."/>
        </authorList>
    </citation>
    <scope>NUCLEOTIDE SEQUENCE [LARGE SCALE GENOMIC DNA]</scope>
    <source>
        <strain evidence="1 2">NCTC10698</strain>
    </source>
</reference>